<dbReference type="AlphaFoldDB" id="A0A0E9UQ41"/>
<reference evidence="1" key="1">
    <citation type="submission" date="2014-11" db="EMBL/GenBank/DDBJ databases">
        <authorList>
            <person name="Amaro Gonzalez C."/>
        </authorList>
    </citation>
    <scope>NUCLEOTIDE SEQUENCE</scope>
</reference>
<name>A0A0E9UQ41_ANGAN</name>
<dbReference type="EMBL" id="GBXM01040640">
    <property type="protein sequence ID" value="JAH67937.1"/>
    <property type="molecule type" value="Transcribed_RNA"/>
</dbReference>
<organism evidence="1">
    <name type="scientific">Anguilla anguilla</name>
    <name type="common">European freshwater eel</name>
    <name type="synonym">Muraena anguilla</name>
    <dbReference type="NCBI Taxonomy" id="7936"/>
    <lineage>
        <taxon>Eukaryota</taxon>
        <taxon>Metazoa</taxon>
        <taxon>Chordata</taxon>
        <taxon>Craniata</taxon>
        <taxon>Vertebrata</taxon>
        <taxon>Euteleostomi</taxon>
        <taxon>Actinopterygii</taxon>
        <taxon>Neopterygii</taxon>
        <taxon>Teleostei</taxon>
        <taxon>Anguilliformes</taxon>
        <taxon>Anguillidae</taxon>
        <taxon>Anguilla</taxon>
    </lineage>
</organism>
<reference evidence="1" key="2">
    <citation type="journal article" date="2015" name="Fish Shellfish Immunol.">
        <title>Early steps in the European eel (Anguilla anguilla)-Vibrio vulnificus interaction in the gills: Role of the RtxA13 toxin.</title>
        <authorList>
            <person name="Callol A."/>
            <person name="Pajuelo D."/>
            <person name="Ebbesson L."/>
            <person name="Teles M."/>
            <person name="MacKenzie S."/>
            <person name="Amaro C."/>
        </authorList>
    </citation>
    <scope>NUCLEOTIDE SEQUENCE</scope>
</reference>
<sequence>MPFVKVRYMWTVSLYQRKQKRSKQKWLLAKTFAHKVFEECPLELSCQTHVLYMTLLTGAQLKICCTSTPFHLYGRLTS</sequence>
<protein>
    <submittedName>
        <fullName evidence="1">Uncharacterized protein</fullName>
    </submittedName>
</protein>
<proteinExistence type="predicted"/>
<accession>A0A0E9UQ41</accession>
<evidence type="ECO:0000313" key="1">
    <source>
        <dbReference type="EMBL" id="JAH67937.1"/>
    </source>
</evidence>